<evidence type="ECO:0000256" key="1">
    <source>
        <dbReference type="ARBA" id="ARBA00022737"/>
    </source>
</evidence>
<dbReference type="SMART" id="SM00409">
    <property type="entry name" value="IG"/>
    <property type="match status" value="3"/>
</dbReference>
<feature type="region of interest" description="Disordered" evidence="4">
    <location>
        <begin position="121"/>
        <end position="165"/>
    </location>
</feature>
<protein>
    <submittedName>
        <fullName evidence="9">Peroxidasin homolog</fullName>
    </submittedName>
</protein>
<keyword evidence="1" id="KW-0677">Repeat</keyword>
<dbReference type="EMBL" id="HBUE01023835">
    <property type="protein sequence ID" value="CAG6453778.1"/>
    <property type="molecule type" value="Transcribed_RNA"/>
</dbReference>
<feature type="compositionally biased region" description="Low complexity" evidence="4">
    <location>
        <begin position="1312"/>
        <end position="1346"/>
    </location>
</feature>
<keyword evidence="6" id="KW-0732">Signal</keyword>
<sequence>MALLLFRFCLVFAIGLFFLNGFAIPPVSAFVNSPGPDRLRLTVSPPAQVVITATKNSPVYLPCHAEADVDSRNDWSNSEMDAELDDGDYEDAVDIMLPPLVERQDTAVGAGGGLYEDAALDPTSLAHDPVNQRHRDNDLDDEEEDDDDEEYDEESERRRQRRRRQRYRRALYGDDDLIEYVWFRNGLEFFSTAFQNQNHKQSHKGFRLFPNGTLKIPYNRQLSNISAGVYRCKANLTRHASGTIMSTESVVTIAYLERHNTIISDNNTVVAAAQQPFVLHCPFVSHPPANVTWMVNKTQILFNNYAQSAQDTRYYQLQNGSLLIADVRLSDAGRYRCNATNNFAAKTFRSYSYVVNVQPASTAKPVDRLLPRMQSQIQHVRTGSTLKLNCASEAGRPRWTFTPRQGKIPISLVNFTYQLVFVNVSMDKHDGVYNCSVGSDFQLFNVTVLVPPVFLSKISSVTSSVVASMSFNSTVSGNPKPKITWFKNGRELKNSYIAHYDYPMLRINTIDPEDEGLYQCIAKNEAGEASISMYLSIRDKDKYRRLYKRPENIQCFPVDTTSLYVRFDRGMQHINTEYAMYYLASDDPYSWYSSPPTQLITNNSLKITGPAVTPFRNYTVYLRACSVNNVADAGGSGPSGKEQVIPSKLSKGFQCTSQGVPVLSIFFPNGIFIWWPRFPNVEPTALTIQFKQVDETDQAPALADHINGTLQILDDYITHEEVAPLLIPVNVTFTQFLENIPEDIASSGIKRRRRAFDIGKNPKQIFESLTGTQMDLEKAGGSAGGESGKPGRRIRQVSISQIKVPGNVTGVLIPNTNKLVVRILGSVSPDGEPMVQDYRYIQWKTIDAAHRPPDTVNRFQTEHLDARSVQFTWSRFIATDAINRCLMLCYKNVNHDVVIRGGSNRVNCLNIPKDATHYNLAGLLPFTLYKAFLRPCHSKEAISAVLDFQTKQDVPGPVTNHMLERKDGITLSWGPPENRNGVLQGYQVTWIDKDNVHYTANLTVDARRFHFPNVSAEEKINISIRAIGSTGMGIPIYVNLLNYVVVTPEPPVEDPVPWVEIAIGTVMVVFFLLFCCLLVIHRRNCKKAHRNQDTANTTTMALQAHHTTNCSADIHEMQTLIRTPDQLPVLIPNGKYKQPQHLQIINALESVRGPANTTSNVASSSANGKSHRLSSNPRNGLLPHSNISSLQVNSPLPVPQPTVSSGVFGPSTPLSTLLNTSRYNHVVPGAEQHQMSIATSSNSIYRSSNSSYLNAAEEHSEPRAPAEAGLSTGDPISQLQPKHSSRATSTTTTTSTFTPNNHPAEQQHPVPASSAATSTSLSSASNLSANSAGSSGGSSTISSCSIPQQHQPLPVQYNQPYVATVHRSNHPANGGLGAASASFPGTCFSVTPAEVRITENPQYSKTSKLADGYHHAAPSAVLNTSLFDSSQRRLLDLTIDSNSVEQYDDEEDGGDDNATNCDQNDDDSASRELPVTGQLTVRVVRQSSPSEEGDDNNNGAGHGPSLHNNDCRHQLAALRSHHDPAAADIVEYDHEEDDDNLEGLDNSSALLTESGLSSKPLHQQHASSWNFRRPIVGPNG</sequence>
<evidence type="ECO:0000259" key="7">
    <source>
        <dbReference type="PROSITE" id="PS50835"/>
    </source>
</evidence>
<feature type="compositionally biased region" description="Acidic residues" evidence="4">
    <location>
        <begin position="138"/>
        <end position="154"/>
    </location>
</feature>
<dbReference type="PANTHER" id="PTHR10075">
    <property type="entry name" value="BASIGIN RELATED"/>
    <property type="match status" value="1"/>
</dbReference>
<dbReference type="PROSITE" id="PS50853">
    <property type="entry name" value="FN3"/>
    <property type="match status" value="1"/>
</dbReference>
<dbReference type="CDD" id="cd00063">
    <property type="entry name" value="FN3"/>
    <property type="match status" value="1"/>
</dbReference>
<dbReference type="InterPro" id="IPR036179">
    <property type="entry name" value="Ig-like_dom_sf"/>
</dbReference>
<keyword evidence="5" id="KW-0812">Transmembrane</keyword>
<feature type="region of interest" description="Disordered" evidence="4">
    <location>
        <begin position="1441"/>
        <end position="1509"/>
    </location>
</feature>
<dbReference type="InterPro" id="IPR003961">
    <property type="entry name" value="FN3_dom"/>
</dbReference>
<feature type="compositionally biased region" description="Acidic residues" evidence="4">
    <location>
        <begin position="1446"/>
        <end position="1455"/>
    </location>
</feature>
<name>A0A8D8F1A1_CULPI</name>
<dbReference type="FunFam" id="2.60.40.10:FF:000032">
    <property type="entry name" value="palladin isoform X1"/>
    <property type="match status" value="1"/>
</dbReference>
<dbReference type="Pfam" id="PF13927">
    <property type="entry name" value="Ig_3"/>
    <property type="match status" value="1"/>
</dbReference>
<dbReference type="Gene3D" id="2.60.40.10">
    <property type="entry name" value="Immunoglobulins"/>
    <property type="match status" value="4"/>
</dbReference>
<feature type="domain" description="Fibronectin type-III" evidence="8">
    <location>
        <begin position="954"/>
        <end position="1050"/>
    </location>
</feature>
<evidence type="ECO:0000256" key="2">
    <source>
        <dbReference type="ARBA" id="ARBA00023157"/>
    </source>
</evidence>
<evidence type="ECO:0000256" key="3">
    <source>
        <dbReference type="ARBA" id="ARBA00023319"/>
    </source>
</evidence>
<feature type="domain" description="Ig-like" evidence="7">
    <location>
        <begin position="451"/>
        <end position="532"/>
    </location>
</feature>
<feature type="compositionally biased region" description="Polar residues" evidence="4">
    <location>
        <begin position="1185"/>
        <end position="1194"/>
    </location>
</feature>
<dbReference type="InterPro" id="IPR007110">
    <property type="entry name" value="Ig-like_dom"/>
</dbReference>
<feature type="region of interest" description="Disordered" evidence="4">
    <location>
        <begin position="1155"/>
        <end position="1204"/>
    </location>
</feature>
<dbReference type="SUPFAM" id="SSF49265">
    <property type="entry name" value="Fibronectin type III"/>
    <property type="match status" value="2"/>
</dbReference>
<dbReference type="GO" id="GO:0070593">
    <property type="term" value="P:dendrite self-avoidance"/>
    <property type="evidence" value="ECO:0007669"/>
    <property type="project" value="TreeGrafter"/>
</dbReference>
<feature type="compositionally biased region" description="Low complexity" evidence="4">
    <location>
        <begin position="1155"/>
        <end position="1167"/>
    </location>
</feature>
<feature type="compositionally biased region" description="Polar residues" evidence="4">
    <location>
        <begin position="1547"/>
        <end position="1570"/>
    </location>
</feature>
<dbReference type="PROSITE" id="PS50835">
    <property type="entry name" value="IG_LIKE"/>
    <property type="match status" value="2"/>
</dbReference>
<keyword evidence="2" id="KW-1015">Disulfide bond</keyword>
<dbReference type="Pfam" id="PF07679">
    <property type="entry name" value="I-set"/>
    <property type="match status" value="1"/>
</dbReference>
<dbReference type="GO" id="GO:0007156">
    <property type="term" value="P:homophilic cell adhesion via plasma membrane adhesion molecules"/>
    <property type="evidence" value="ECO:0007669"/>
    <property type="project" value="TreeGrafter"/>
</dbReference>
<feature type="transmembrane region" description="Helical" evidence="5">
    <location>
        <begin position="1058"/>
        <end position="1080"/>
    </location>
</feature>
<dbReference type="InterPro" id="IPR013783">
    <property type="entry name" value="Ig-like_fold"/>
</dbReference>
<dbReference type="GO" id="GO:0005886">
    <property type="term" value="C:plasma membrane"/>
    <property type="evidence" value="ECO:0007669"/>
    <property type="project" value="TreeGrafter"/>
</dbReference>
<feature type="region of interest" description="Disordered" evidence="4">
    <location>
        <begin position="1250"/>
        <end position="1351"/>
    </location>
</feature>
<proteinExistence type="predicted"/>
<dbReference type="SMART" id="SM00408">
    <property type="entry name" value="IGc2"/>
    <property type="match status" value="2"/>
</dbReference>
<dbReference type="InterPro" id="IPR036116">
    <property type="entry name" value="FN3_sf"/>
</dbReference>
<evidence type="ECO:0000256" key="5">
    <source>
        <dbReference type="SAM" id="Phobius"/>
    </source>
</evidence>
<dbReference type="SUPFAM" id="SSF48726">
    <property type="entry name" value="Immunoglobulin"/>
    <property type="match status" value="3"/>
</dbReference>
<dbReference type="SMART" id="SM00060">
    <property type="entry name" value="FN3"/>
    <property type="match status" value="3"/>
</dbReference>
<evidence type="ECO:0000256" key="6">
    <source>
        <dbReference type="SAM" id="SignalP"/>
    </source>
</evidence>
<keyword evidence="5" id="KW-1133">Transmembrane helix</keyword>
<organism evidence="9">
    <name type="scientific">Culex pipiens</name>
    <name type="common">House mosquito</name>
    <dbReference type="NCBI Taxonomy" id="7175"/>
    <lineage>
        <taxon>Eukaryota</taxon>
        <taxon>Metazoa</taxon>
        <taxon>Ecdysozoa</taxon>
        <taxon>Arthropoda</taxon>
        <taxon>Hexapoda</taxon>
        <taxon>Insecta</taxon>
        <taxon>Pterygota</taxon>
        <taxon>Neoptera</taxon>
        <taxon>Endopterygota</taxon>
        <taxon>Diptera</taxon>
        <taxon>Nematocera</taxon>
        <taxon>Culicoidea</taxon>
        <taxon>Culicidae</taxon>
        <taxon>Culicinae</taxon>
        <taxon>Culicini</taxon>
        <taxon>Culex</taxon>
        <taxon>Culex</taxon>
    </lineage>
</organism>
<feature type="domain" description="Ig-like" evidence="7">
    <location>
        <begin position="248"/>
        <end position="356"/>
    </location>
</feature>
<feature type="signal peptide" evidence="6">
    <location>
        <begin position="1"/>
        <end position="29"/>
    </location>
</feature>
<dbReference type="EMBL" id="HBUE01023836">
    <property type="protein sequence ID" value="CAG6453779.1"/>
    <property type="molecule type" value="Transcribed_RNA"/>
</dbReference>
<dbReference type="GO" id="GO:0007411">
    <property type="term" value="P:axon guidance"/>
    <property type="evidence" value="ECO:0007669"/>
    <property type="project" value="TreeGrafter"/>
</dbReference>
<dbReference type="InterPro" id="IPR003599">
    <property type="entry name" value="Ig_sub"/>
</dbReference>
<evidence type="ECO:0000259" key="8">
    <source>
        <dbReference type="PROSITE" id="PS50853"/>
    </source>
</evidence>
<feature type="chain" id="PRO_5036428042" evidence="6">
    <location>
        <begin position="30"/>
        <end position="1580"/>
    </location>
</feature>
<feature type="region of interest" description="Disordered" evidence="4">
    <location>
        <begin position="1536"/>
        <end position="1580"/>
    </location>
</feature>
<dbReference type="InterPro" id="IPR003598">
    <property type="entry name" value="Ig_sub2"/>
</dbReference>
<dbReference type="GO" id="GO:0030424">
    <property type="term" value="C:axon"/>
    <property type="evidence" value="ECO:0007669"/>
    <property type="project" value="TreeGrafter"/>
</dbReference>
<evidence type="ECO:0000313" key="9">
    <source>
        <dbReference type="EMBL" id="CAG6453778.1"/>
    </source>
</evidence>
<dbReference type="InterPro" id="IPR013098">
    <property type="entry name" value="Ig_I-set"/>
</dbReference>
<keyword evidence="3" id="KW-0393">Immunoglobulin domain</keyword>
<evidence type="ECO:0000256" key="4">
    <source>
        <dbReference type="SAM" id="MobiDB-lite"/>
    </source>
</evidence>
<dbReference type="GO" id="GO:0098632">
    <property type="term" value="F:cell-cell adhesion mediator activity"/>
    <property type="evidence" value="ECO:0007669"/>
    <property type="project" value="TreeGrafter"/>
</dbReference>
<reference evidence="9" key="1">
    <citation type="submission" date="2021-05" db="EMBL/GenBank/DDBJ databases">
        <authorList>
            <person name="Alioto T."/>
            <person name="Alioto T."/>
            <person name="Gomez Garrido J."/>
        </authorList>
    </citation>
    <scope>NUCLEOTIDE SEQUENCE</scope>
</reference>
<dbReference type="PANTHER" id="PTHR10075:SF100">
    <property type="entry name" value="FASCICLIN-2"/>
    <property type="match status" value="1"/>
</dbReference>
<accession>A0A8D8F1A1</accession>
<keyword evidence="5" id="KW-0472">Membrane</keyword>
<dbReference type="CDD" id="cd00096">
    <property type="entry name" value="Ig"/>
    <property type="match status" value="1"/>
</dbReference>
<feature type="compositionally biased region" description="Low complexity" evidence="4">
    <location>
        <begin position="1286"/>
        <end position="1298"/>
    </location>
</feature>